<evidence type="ECO:0000313" key="4">
    <source>
        <dbReference type="Proteomes" id="UP001157006"/>
    </source>
</evidence>
<dbReference type="Proteomes" id="UP001157006">
    <property type="component" value="Chromosome 5"/>
</dbReference>
<dbReference type="Pfam" id="PF03108">
    <property type="entry name" value="DBD_Tnp_Mut"/>
    <property type="match status" value="1"/>
</dbReference>
<feature type="region of interest" description="Disordered" evidence="1">
    <location>
        <begin position="182"/>
        <end position="219"/>
    </location>
</feature>
<evidence type="ECO:0000259" key="2">
    <source>
        <dbReference type="Pfam" id="PF03108"/>
    </source>
</evidence>
<organism evidence="3 4">
    <name type="scientific">Vicia faba</name>
    <name type="common">Broad bean</name>
    <name type="synonym">Faba vulgaris</name>
    <dbReference type="NCBI Taxonomy" id="3906"/>
    <lineage>
        <taxon>Eukaryota</taxon>
        <taxon>Viridiplantae</taxon>
        <taxon>Streptophyta</taxon>
        <taxon>Embryophyta</taxon>
        <taxon>Tracheophyta</taxon>
        <taxon>Spermatophyta</taxon>
        <taxon>Magnoliopsida</taxon>
        <taxon>eudicotyledons</taxon>
        <taxon>Gunneridae</taxon>
        <taxon>Pentapetalae</taxon>
        <taxon>rosids</taxon>
        <taxon>fabids</taxon>
        <taxon>Fabales</taxon>
        <taxon>Fabaceae</taxon>
        <taxon>Papilionoideae</taxon>
        <taxon>50 kb inversion clade</taxon>
        <taxon>NPAAA clade</taxon>
        <taxon>Hologalegina</taxon>
        <taxon>IRL clade</taxon>
        <taxon>Fabeae</taxon>
        <taxon>Vicia</taxon>
    </lineage>
</organism>
<feature type="compositionally biased region" description="Basic and acidic residues" evidence="1">
    <location>
        <begin position="192"/>
        <end position="203"/>
    </location>
</feature>
<accession>A0AAV1AVD2</accession>
<dbReference type="EMBL" id="OX451740">
    <property type="protein sequence ID" value="CAI8613823.1"/>
    <property type="molecule type" value="Genomic_DNA"/>
</dbReference>
<feature type="domain" description="Transposase MuDR plant" evidence="2">
    <location>
        <begin position="237"/>
        <end position="300"/>
    </location>
</feature>
<dbReference type="AlphaFoldDB" id="A0AAV1AVD2"/>
<sequence length="346" mass="40143">MYYKDPQFGMNELVYDKGSLEITDLYRVHHIVHVYIKHSLSQPEYCDGPVEEPENIVDEMEELLNKLHDDNEGKLKESVVGVDEVNDGLNDPSVVVEQSNVRLNDANVGVEATNVKVEHVEVESNTDGQVHDESNSYDSEDESYQYDSALEVALDDESDGYEDIDENEIADMTVYDSNEISKGKGKGKGKCRKDTEEYKGRDNDSEDLQSGCDSDDSSGVKRNKYPIFKEIKDMANYKWELGMYFTSKDDIKEEIYSYAVQNGRALNTIKNDKKRMRVRCKEGCEWEVYFSKLLNEETWKIRKVTDNHNCSREYNVRMHYKKNDRLGRLFWLITTVKTVAIYTLRR</sequence>
<feature type="region of interest" description="Disordered" evidence="1">
    <location>
        <begin position="123"/>
        <end position="142"/>
    </location>
</feature>
<evidence type="ECO:0000313" key="3">
    <source>
        <dbReference type="EMBL" id="CAI8613823.1"/>
    </source>
</evidence>
<protein>
    <recommendedName>
        <fullName evidence="2">Transposase MuDR plant domain-containing protein</fullName>
    </recommendedName>
</protein>
<proteinExistence type="predicted"/>
<dbReference type="InterPro" id="IPR004332">
    <property type="entry name" value="Transposase_MuDR"/>
</dbReference>
<evidence type="ECO:0000256" key="1">
    <source>
        <dbReference type="SAM" id="MobiDB-lite"/>
    </source>
</evidence>
<gene>
    <name evidence="3" type="ORF">VFH_V099600</name>
</gene>
<name>A0AAV1AVD2_VICFA</name>
<reference evidence="3 4" key="1">
    <citation type="submission" date="2023-01" db="EMBL/GenBank/DDBJ databases">
        <authorList>
            <person name="Kreplak J."/>
        </authorList>
    </citation>
    <scope>NUCLEOTIDE SEQUENCE [LARGE SCALE GENOMIC DNA]</scope>
</reference>
<keyword evidence="4" id="KW-1185">Reference proteome</keyword>